<dbReference type="OrthoDB" id="3564057at2759"/>
<proteinExistence type="predicted"/>
<reference evidence="1 2" key="1">
    <citation type="submission" date="2016-04" db="EMBL/GenBank/DDBJ databases">
        <title>A degradative enzymes factory behind the ericoid mycorrhizal symbiosis.</title>
        <authorList>
            <consortium name="DOE Joint Genome Institute"/>
            <person name="Martino E."/>
            <person name="Morin E."/>
            <person name="Grelet G."/>
            <person name="Kuo A."/>
            <person name="Kohler A."/>
            <person name="Daghino S."/>
            <person name="Barry K."/>
            <person name="Choi C."/>
            <person name="Cichocki N."/>
            <person name="Clum A."/>
            <person name="Copeland A."/>
            <person name="Hainaut M."/>
            <person name="Haridas S."/>
            <person name="Labutti K."/>
            <person name="Lindquist E."/>
            <person name="Lipzen A."/>
            <person name="Khouja H.-R."/>
            <person name="Murat C."/>
            <person name="Ohm R."/>
            <person name="Olson A."/>
            <person name="Spatafora J."/>
            <person name="Veneault-Fourrey C."/>
            <person name="Henrissat B."/>
            <person name="Grigoriev I."/>
            <person name="Martin F."/>
            <person name="Perotto S."/>
        </authorList>
    </citation>
    <scope>NUCLEOTIDE SEQUENCE [LARGE SCALE GENOMIC DNA]</scope>
    <source>
        <strain evidence="1 2">E</strain>
    </source>
</reference>
<dbReference type="InParanoid" id="A0A2J6SLI1"/>
<dbReference type="PANTHER" id="PTHR33112">
    <property type="entry name" value="DOMAIN PROTEIN, PUTATIVE-RELATED"/>
    <property type="match status" value="1"/>
</dbReference>
<evidence type="ECO:0000313" key="2">
    <source>
        <dbReference type="Proteomes" id="UP000235371"/>
    </source>
</evidence>
<dbReference type="RefSeq" id="XP_024728533.1">
    <property type="nucleotide sequence ID" value="XM_024888178.1"/>
</dbReference>
<name>A0A2J6SLI1_9HELO</name>
<dbReference type="Proteomes" id="UP000235371">
    <property type="component" value="Unassembled WGS sequence"/>
</dbReference>
<dbReference type="PANTHER" id="PTHR33112:SF10">
    <property type="entry name" value="TOL"/>
    <property type="match status" value="1"/>
</dbReference>
<keyword evidence="2" id="KW-1185">Reference proteome</keyword>
<evidence type="ECO:0000313" key="1">
    <source>
        <dbReference type="EMBL" id="PMD51629.1"/>
    </source>
</evidence>
<organism evidence="1 2">
    <name type="scientific">Hyaloscypha bicolor E</name>
    <dbReference type="NCBI Taxonomy" id="1095630"/>
    <lineage>
        <taxon>Eukaryota</taxon>
        <taxon>Fungi</taxon>
        <taxon>Dikarya</taxon>
        <taxon>Ascomycota</taxon>
        <taxon>Pezizomycotina</taxon>
        <taxon>Leotiomycetes</taxon>
        <taxon>Helotiales</taxon>
        <taxon>Hyaloscyphaceae</taxon>
        <taxon>Hyaloscypha</taxon>
        <taxon>Hyaloscypha bicolor</taxon>
    </lineage>
</organism>
<dbReference type="EMBL" id="KZ613912">
    <property type="protein sequence ID" value="PMD51629.1"/>
    <property type="molecule type" value="Genomic_DNA"/>
</dbReference>
<gene>
    <name evidence="1" type="ORF">K444DRAFT_708164</name>
</gene>
<dbReference type="GeneID" id="36596254"/>
<sequence>MSALNRRGLVLHERLLSPRILHFASQLFWECKMLQACETYLEGIPNDDNLYKEEDDSMLPISLKNMPKESEASDIWISVVQTYGRCSITMPDGRLITFAGIAKLIPPPLNDHYLAGHLEEGPPVRLGLVLVEYKRWRTTIIKTI</sequence>
<dbReference type="AlphaFoldDB" id="A0A2J6SLI1"/>
<protein>
    <submittedName>
        <fullName evidence="1">Uncharacterized protein</fullName>
    </submittedName>
</protein>
<accession>A0A2J6SLI1</accession>